<feature type="chain" id="PRO_5046721510" evidence="5">
    <location>
        <begin position="23"/>
        <end position="850"/>
    </location>
</feature>
<organism evidence="8 9">
    <name type="scientific">Chryseobacterium suipulveris</name>
    <dbReference type="NCBI Taxonomy" id="2929800"/>
    <lineage>
        <taxon>Bacteria</taxon>
        <taxon>Pseudomonadati</taxon>
        <taxon>Bacteroidota</taxon>
        <taxon>Flavobacteriia</taxon>
        <taxon>Flavobacteriales</taxon>
        <taxon>Weeksellaceae</taxon>
        <taxon>Chryseobacterium group</taxon>
        <taxon>Chryseobacterium</taxon>
    </lineage>
</organism>
<feature type="domain" description="TonB-dependent receptor plug" evidence="7">
    <location>
        <begin position="61"/>
        <end position="139"/>
    </location>
</feature>
<evidence type="ECO:0000256" key="5">
    <source>
        <dbReference type="SAM" id="SignalP"/>
    </source>
</evidence>
<keyword evidence="3" id="KW-0998">Cell outer membrane</keyword>
<dbReference type="RefSeq" id="WP_243548443.1">
    <property type="nucleotide sequence ID" value="NZ_CP094532.1"/>
</dbReference>
<dbReference type="PANTHER" id="PTHR40980">
    <property type="entry name" value="PLUG DOMAIN-CONTAINING PROTEIN"/>
    <property type="match status" value="1"/>
</dbReference>
<gene>
    <name evidence="8" type="ORF">MTP09_10940</name>
</gene>
<evidence type="ECO:0000256" key="2">
    <source>
        <dbReference type="ARBA" id="ARBA00023136"/>
    </source>
</evidence>
<reference evidence="8 9" key="1">
    <citation type="submission" date="2022-03" db="EMBL/GenBank/DDBJ databases">
        <title>Chryseobacterium sp. isolated from particulate matters in swine house.</title>
        <authorList>
            <person name="Won M."/>
            <person name="Kim S.-J."/>
            <person name="Kwon S.-W."/>
        </authorList>
    </citation>
    <scope>NUCLEOTIDE SEQUENCE [LARGE SCALE GENOMIC DNA]</scope>
    <source>
        <strain evidence="8 9">SC2-2</strain>
    </source>
</reference>
<evidence type="ECO:0000313" key="8">
    <source>
        <dbReference type="EMBL" id="UOE40419.1"/>
    </source>
</evidence>
<keyword evidence="2 4" id="KW-0472">Membrane</keyword>
<dbReference type="PANTHER" id="PTHR40980:SF5">
    <property type="entry name" value="TONB-DEPENDENT RECEPTOR"/>
    <property type="match status" value="1"/>
</dbReference>
<keyword evidence="8" id="KW-0675">Receptor</keyword>
<dbReference type="InterPro" id="IPR012910">
    <property type="entry name" value="Plug_dom"/>
</dbReference>
<dbReference type="Pfam" id="PF07715">
    <property type="entry name" value="Plug"/>
    <property type="match status" value="1"/>
</dbReference>
<dbReference type="InterPro" id="IPR036942">
    <property type="entry name" value="Beta-barrel_TonB_sf"/>
</dbReference>
<name>A0ABY4BNE3_9FLAO</name>
<keyword evidence="4" id="KW-0798">TonB box</keyword>
<dbReference type="SUPFAM" id="SSF56935">
    <property type="entry name" value="Porins"/>
    <property type="match status" value="1"/>
</dbReference>
<evidence type="ECO:0000259" key="6">
    <source>
        <dbReference type="Pfam" id="PF00593"/>
    </source>
</evidence>
<sequence length="850" mass="95320">MKVNKLTIAVLFLTASSSVIYAQQKKSDTIHKEKKIEGVTIQGATKKGTESNIINLQRKSVEVIERVGSVQLEKQGIGDVSVAVTKATGAQKQEGSGQVFIRGLGDRNNSTTMNGLPIPANDPIYKNIDLSIIKTDMIDFVGLEKVYNPKLWGDMSGANVDVVSKIYTGKPYFKVNLGSSVNLNAIKKHNFFLQDGPEYFGFTQIIQPTNNSFINNGYVFNTSWANKEVLNPINSSLGIDFGRTFNIGNTGRLSLFGFGSFDNNYAYKDGITRSVDMEGNPTKDLFGTEFAYGTNTTGLLNLNYRLNANHNLKLVTNYIHTSEQKLENYSGYIRDTNENRTQETAMLRRANYKTNDLFINQLSGEHTITSPLKLFWNIGYNRLDSRRPDRMQNISVFNFTEDSNYFAASNPGANNRYFDKLVEDDVVGNLHADYQFTENLKLTLGYNGRYKQSDFKATQFNLRVNASPKTYYLNPADYGSFFNSNNYNAGLFDIVTFRGDIKWNPETALTPQSYYSDVINNAGFANVEYKLSEKFTGQLGVRYDNLDQKMTYSTAIKEGQVDKKYSKILPALNLKYSVNDSNNLRFSVSKTYTTPLLLEVAPYEYEEVDELSFGNPALYPSDNYNADLKWEWFPKRGEVISITAFGKYIQNPISRVTVNSSSNSVSFVNIGDTGTVFGAEVEVRKDLFEMGNTKLYTFLNATYLNTSQELSREKVSTETNTSYGYTISIDPSKSKDKMQGASDFLANVNLGLEKKWGEKNSMDFVVSYSHISDNIYAIGYAKKGNLVDKAINMLDAVMKFNLSNGVGISLSGKNLLNPSFKRVQDNTNGEVTVRDHKKGIILGMGVSYQF</sequence>
<dbReference type="Pfam" id="PF00593">
    <property type="entry name" value="TonB_dep_Rec_b-barrel"/>
    <property type="match status" value="1"/>
</dbReference>
<proteinExistence type="inferred from homology"/>
<dbReference type="Proteomes" id="UP000831460">
    <property type="component" value="Chromosome"/>
</dbReference>
<comment type="similarity">
    <text evidence="4">Belongs to the TonB-dependent receptor family.</text>
</comment>
<evidence type="ECO:0000259" key="7">
    <source>
        <dbReference type="Pfam" id="PF07715"/>
    </source>
</evidence>
<dbReference type="InterPro" id="IPR000531">
    <property type="entry name" value="Beta-barrel_TonB"/>
</dbReference>
<dbReference type="Gene3D" id="2.40.170.20">
    <property type="entry name" value="TonB-dependent receptor, beta-barrel domain"/>
    <property type="match status" value="1"/>
</dbReference>
<comment type="subcellular location">
    <subcellularLocation>
        <location evidence="1 4">Cell outer membrane</location>
    </subcellularLocation>
</comment>
<dbReference type="InterPro" id="IPR037066">
    <property type="entry name" value="Plug_dom_sf"/>
</dbReference>
<feature type="signal peptide" evidence="5">
    <location>
        <begin position="1"/>
        <end position="22"/>
    </location>
</feature>
<evidence type="ECO:0000256" key="4">
    <source>
        <dbReference type="RuleBase" id="RU003357"/>
    </source>
</evidence>
<evidence type="ECO:0000256" key="1">
    <source>
        <dbReference type="ARBA" id="ARBA00004442"/>
    </source>
</evidence>
<keyword evidence="9" id="KW-1185">Reference proteome</keyword>
<protein>
    <submittedName>
        <fullName evidence="8">TonB-dependent receptor</fullName>
    </submittedName>
</protein>
<dbReference type="EMBL" id="CP094532">
    <property type="protein sequence ID" value="UOE40419.1"/>
    <property type="molecule type" value="Genomic_DNA"/>
</dbReference>
<accession>A0ABY4BNE3</accession>
<evidence type="ECO:0000313" key="9">
    <source>
        <dbReference type="Proteomes" id="UP000831460"/>
    </source>
</evidence>
<keyword evidence="5" id="KW-0732">Signal</keyword>
<evidence type="ECO:0000256" key="3">
    <source>
        <dbReference type="ARBA" id="ARBA00023237"/>
    </source>
</evidence>
<dbReference type="Gene3D" id="2.170.130.10">
    <property type="entry name" value="TonB-dependent receptor, plug domain"/>
    <property type="match status" value="1"/>
</dbReference>
<feature type="domain" description="TonB-dependent receptor-like beta-barrel" evidence="6">
    <location>
        <begin position="398"/>
        <end position="815"/>
    </location>
</feature>